<dbReference type="Gene3D" id="2.130.10.10">
    <property type="entry name" value="YVTN repeat-like/Quinoprotein amine dehydrogenase"/>
    <property type="match status" value="1"/>
</dbReference>
<dbReference type="GO" id="GO:0003723">
    <property type="term" value="F:RNA binding"/>
    <property type="evidence" value="ECO:0007669"/>
    <property type="project" value="TreeGrafter"/>
</dbReference>
<proteinExistence type="predicted"/>
<feature type="compositionally biased region" description="Basic and acidic residues" evidence="2">
    <location>
        <begin position="511"/>
        <end position="521"/>
    </location>
</feature>
<feature type="region of interest" description="Disordered" evidence="2">
    <location>
        <begin position="500"/>
        <end position="538"/>
    </location>
</feature>
<dbReference type="InterPro" id="IPR046351">
    <property type="entry name" value="UTP4"/>
</dbReference>
<dbReference type="PANTHER" id="PTHR44163">
    <property type="entry name" value="U3 SMALL NUCLEOLAR RNA-ASSOCIATED PROTEIN 4 HOMOLOG"/>
    <property type="match status" value="1"/>
</dbReference>
<feature type="repeat" description="WD" evidence="1">
    <location>
        <begin position="225"/>
        <end position="259"/>
    </location>
</feature>
<reference evidence="3 4" key="1">
    <citation type="submission" date="2019-03" db="EMBL/GenBank/DDBJ databases">
        <title>An improved genome assembly of the fluke Schistosoma japonicum.</title>
        <authorList>
            <person name="Hu W."/>
            <person name="Luo F."/>
            <person name="Yin M."/>
            <person name="Mo X."/>
            <person name="Sun C."/>
            <person name="Wu Q."/>
            <person name="Zhu B."/>
            <person name="Xiang M."/>
            <person name="Wang J."/>
            <person name="Wang Y."/>
            <person name="Zhang T."/>
            <person name="Xu B."/>
            <person name="Zheng H."/>
            <person name="Feng Z."/>
        </authorList>
    </citation>
    <scope>NUCLEOTIDE SEQUENCE [LARGE SCALE GENOMIC DNA]</scope>
    <source>
        <strain evidence="3">HuSjv2</strain>
        <tissue evidence="3">Worms</tissue>
    </source>
</reference>
<keyword evidence="1" id="KW-0853">WD repeat</keyword>
<organism evidence="3 4">
    <name type="scientific">Schistosoma japonicum</name>
    <name type="common">Blood fluke</name>
    <dbReference type="NCBI Taxonomy" id="6182"/>
    <lineage>
        <taxon>Eukaryota</taxon>
        <taxon>Metazoa</taxon>
        <taxon>Spiralia</taxon>
        <taxon>Lophotrochozoa</taxon>
        <taxon>Platyhelminthes</taxon>
        <taxon>Trematoda</taxon>
        <taxon>Digenea</taxon>
        <taxon>Strigeidida</taxon>
        <taxon>Schistosomatoidea</taxon>
        <taxon>Schistosomatidae</taxon>
        <taxon>Schistosoma</taxon>
    </lineage>
</organism>
<dbReference type="OrthoDB" id="8883818at2759"/>
<dbReference type="GO" id="GO:0000462">
    <property type="term" value="P:maturation of SSU-rRNA from tricistronic rRNA transcript (SSU-rRNA, 5.8S rRNA, LSU-rRNA)"/>
    <property type="evidence" value="ECO:0007669"/>
    <property type="project" value="InterPro"/>
</dbReference>
<dbReference type="GO" id="GO:0032040">
    <property type="term" value="C:small-subunit processome"/>
    <property type="evidence" value="ECO:0007669"/>
    <property type="project" value="TreeGrafter"/>
</dbReference>
<comment type="caution">
    <text evidence="3">The sequence shown here is derived from an EMBL/GenBank/DDBJ whole genome shotgun (WGS) entry which is preliminary data.</text>
</comment>
<protein>
    <submittedName>
        <fullName evidence="3">U3 small nucleolar RNA-associated protein 4 isoform 1</fullName>
    </submittedName>
</protein>
<dbReference type="PANTHER" id="PTHR44163:SF1">
    <property type="entry name" value="U3 SMALL NUCLEOLAR RNA-ASSOCIATED PROTEIN 4 HOMOLOG"/>
    <property type="match status" value="1"/>
</dbReference>
<keyword evidence="4" id="KW-1185">Reference proteome</keyword>
<evidence type="ECO:0000313" key="3">
    <source>
        <dbReference type="EMBL" id="TNN14482.1"/>
    </source>
</evidence>
<dbReference type="STRING" id="6182.A0A4Z2DD89"/>
<dbReference type="InterPro" id="IPR001680">
    <property type="entry name" value="WD40_rpt"/>
</dbReference>
<dbReference type="EMBL" id="SKCS01000174">
    <property type="protein sequence ID" value="TNN14482.1"/>
    <property type="molecule type" value="Genomic_DNA"/>
</dbReference>
<dbReference type="AlphaFoldDB" id="A0A4Z2DD89"/>
<dbReference type="SUPFAM" id="SSF50998">
    <property type="entry name" value="Quinoprotein alcohol dehydrogenase-like"/>
    <property type="match status" value="1"/>
</dbReference>
<dbReference type="GO" id="GO:0034455">
    <property type="term" value="C:t-UTP complex"/>
    <property type="evidence" value="ECO:0007669"/>
    <property type="project" value="TreeGrafter"/>
</dbReference>
<dbReference type="InterPro" id="IPR036322">
    <property type="entry name" value="WD40_repeat_dom_sf"/>
</dbReference>
<name>A0A4Z2DD89_SCHJA</name>
<gene>
    <name evidence="3" type="ORF">EWB00_002125</name>
</gene>
<sequence length="882" mass="97213">MDGLACHHIYFYEYQPSPFLCLARNEFGLIAAGRSDGSVDVYDENRDFFIVSHFPRTVCCSVESVVWIQSRLFCTGALGRLLELDLLTSSIKGSCLLIGSPVARCMTVFEDNIIVGSDEGFITFFSTDGVDPVVNFTVPKVSGKILSIACTGPKESILATGTSTGSLLLISIRDNVPKVMFTLSESNKSCLIWTLLFAGGLLFSGDSRGVVSIWDISVGGQVHSFSCHHADVLALASNPDGSIIFSGGADAIIRRFELSVSESGDGQWQCSGTIRGSRRDIHGLAFIPGRHHDPSIESSFSDVRFEPHRILAVGQDACLQIMSCESVEMGAGVLALAEKTLAINVGRPRNGQKGDNAYAAALPFWPPSVASSRPSPMCFVTLSKGSVHGAFGGQAGASRHLCLLHYPDKLCLVRLGQPVTSGHKKVYKGFYFINLGPLQIVEIHPSKGMEFVRSSLSPCGFFIAYSDFKRTRLLKLDVGFKNKRKTFCVSKAKVKPVEWHNSPHSSIRNSKNCDKRTRLDSWSKSPSNTSSSETETDTDEIMQDVDILDYFTIDKPFHSSIENERHMLSNEDLCDFSGLERKKVNSATIPSSCLLAFTPKSEHLLLVTQKRGNFMCISVDNGSILWDRNVTQDDELHVRAHIMSISNVLTELGYLIALGCSDARVRLYDSLAGSTLFICPCIDSVSGHSPLPVSIAFPTVIDDEQISAEIQASTVSKHSFSVLYTNSQLREWRITIKRSDNVNNSGESDHTTTYAVPTKNIISVGLNKWLIKFWRTMGDEIAHSLGVFHSVDYFGSDKWLLASDRFLVMLVPYKNYKPGMIKKILTYKRTVDDDYCLYICENVKNIIQTKVLSKSEIAVVSIHSGNVAMHLAPPLQRKLYGT</sequence>
<dbReference type="PROSITE" id="PS50082">
    <property type="entry name" value="WD_REPEATS_2"/>
    <property type="match status" value="1"/>
</dbReference>
<evidence type="ECO:0000256" key="1">
    <source>
        <dbReference type="PROSITE-ProRule" id="PRU00221"/>
    </source>
</evidence>
<dbReference type="Pfam" id="PF00400">
    <property type="entry name" value="WD40"/>
    <property type="match status" value="1"/>
</dbReference>
<evidence type="ECO:0000313" key="4">
    <source>
        <dbReference type="Proteomes" id="UP000311919"/>
    </source>
</evidence>
<evidence type="ECO:0000256" key="2">
    <source>
        <dbReference type="SAM" id="MobiDB-lite"/>
    </source>
</evidence>
<accession>A0A4Z2DD89</accession>
<dbReference type="SUPFAM" id="SSF50978">
    <property type="entry name" value="WD40 repeat-like"/>
    <property type="match status" value="1"/>
</dbReference>
<feature type="compositionally biased region" description="Low complexity" evidence="2">
    <location>
        <begin position="522"/>
        <end position="533"/>
    </location>
</feature>
<dbReference type="InterPro" id="IPR011047">
    <property type="entry name" value="Quinoprotein_ADH-like_sf"/>
</dbReference>
<dbReference type="SMART" id="SM00320">
    <property type="entry name" value="WD40"/>
    <property type="match status" value="6"/>
</dbReference>
<dbReference type="GO" id="GO:0030686">
    <property type="term" value="C:90S preribosome"/>
    <property type="evidence" value="ECO:0007669"/>
    <property type="project" value="InterPro"/>
</dbReference>
<dbReference type="InterPro" id="IPR015943">
    <property type="entry name" value="WD40/YVTN_repeat-like_dom_sf"/>
</dbReference>
<dbReference type="Proteomes" id="UP000311919">
    <property type="component" value="Unassembled WGS sequence"/>
</dbReference>